<name>A0A239KYZ8_9SPHN</name>
<gene>
    <name evidence="1" type="ORF">SAMN06295912_1657</name>
</gene>
<evidence type="ECO:0000313" key="2">
    <source>
        <dbReference type="Proteomes" id="UP000198281"/>
    </source>
</evidence>
<dbReference type="EMBL" id="FZOS01000065">
    <property type="protein sequence ID" value="SNT22888.1"/>
    <property type="molecule type" value="Genomic_DNA"/>
</dbReference>
<dbReference type="AlphaFoldDB" id="A0A239KYZ8"/>
<accession>A0A239KYZ8</accession>
<sequence>MADISLQAELTRPNPFPDDTAFRLVCDMEDPLRKIRDLLSALNYVAQGVEDGGEAIAAIADATRENLKAAEALRGDLFRLSHPNRAVFEKEGWPA</sequence>
<evidence type="ECO:0000313" key="1">
    <source>
        <dbReference type="EMBL" id="SNT22888.1"/>
    </source>
</evidence>
<organism evidence="1 2">
    <name type="scientific">Edaphosphingomonas laterariae</name>
    <dbReference type="NCBI Taxonomy" id="861865"/>
    <lineage>
        <taxon>Bacteria</taxon>
        <taxon>Pseudomonadati</taxon>
        <taxon>Pseudomonadota</taxon>
        <taxon>Alphaproteobacteria</taxon>
        <taxon>Sphingomonadales</taxon>
        <taxon>Rhizorhabdaceae</taxon>
        <taxon>Edaphosphingomonas</taxon>
    </lineage>
</organism>
<protein>
    <submittedName>
        <fullName evidence="1">Uncharacterized protein</fullName>
    </submittedName>
</protein>
<proteinExistence type="predicted"/>
<dbReference type="RefSeq" id="WP_144033900.1">
    <property type="nucleotide sequence ID" value="NZ_FZOS01000065.1"/>
</dbReference>
<reference evidence="2" key="1">
    <citation type="submission" date="2017-06" db="EMBL/GenBank/DDBJ databases">
        <authorList>
            <person name="Varghese N."/>
            <person name="Submissions S."/>
        </authorList>
    </citation>
    <scope>NUCLEOTIDE SEQUENCE [LARGE SCALE GENOMIC DNA]</scope>
    <source>
        <strain evidence="2">LNB2</strain>
    </source>
</reference>
<keyword evidence="2" id="KW-1185">Reference proteome</keyword>
<dbReference type="Proteomes" id="UP000198281">
    <property type="component" value="Unassembled WGS sequence"/>
</dbReference>